<evidence type="ECO:0000256" key="2">
    <source>
        <dbReference type="ARBA" id="ARBA00022448"/>
    </source>
</evidence>
<keyword evidence="2" id="KW-0813">Transport</keyword>
<dbReference type="GO" id="GO:0016887">
    <property type="term" value="F:ATP hydrolysis activity"/>
    <property type="evidence" value="ECO:0007669"/>
    <property type="project" value="InterPro"/>
</dbReference>
<dbReference type="Proteomes" id="UP001063350">
    <property type="component" value="Chromosome"/>
</dbReference>
<dbReference type="Gene3D" id="3.40.50.300">
    <property type="entry name" value="P-loop containing nucleotide triphosphate hydrolases"/>
    <property type="match status" value="1"/>
</dbReference>
<dbReference type="PROSITE" id="PS50893">
    <property type="entry name" value="ABC_TRANSPORTER_2"/>
    <property type="match status" value="1"/>
</dbReference>
<gene>
    <name evidence="6" type="ORF">GF1_21550</name>
</gene>
<accession>A0A915U1N1</accession>
<dbReference type="EMBL" id="AP024233">
    <property type="protein sequence ID" value="BCO09779.1"/>
    <property type="molecule type" value="Genomic_DNA"/>
</dbReference>
<dbReference type="PANTHER" id="PTHR46743:SF2">
    <property type="entry name" value="TEICHOIC ACIDS EXPORT ATP-BINDING PROTEIN TAGH"/>
    <property type="match status" value="1"/>
</dbReference>
<dbReference type="RefSeq" id="WP_267926529.1">
    <property type="nucleotide sequence ID" value="NZ_AP024233.1"/>
</dbReference>
<dbReference type="PANTHER" id="PTHR46743">
    <property type="entry name" value="TEICHOIC ACIDS EXPORT ATP-BINDING PROTEIN TAGH"/>
    <property type="match status" value="1"/>
</dbReference>
<dbReference type="CDD" id="cd03220">
    <property type="entry name" value="ABC_KpsT_Wzt"/>
    <property type="match status" value="1"/>
</dbReference>
<dbReference type="SMART" id="SM00382">
    <property type="entry name" value="AAA"/>
    <property type="match status" value="1"/>
</dbReference>
<evidence type="ECO:0000313" key="7">
    <source>
        <dbReference type="Proteomes" id="UP001063350"/>
    </source>
</evidence>
<evidence type="ECO:0000259" key="5">
    <source>
        <dbReference type="PROSITE" id="PS50893"/>
    </source>
</evidence>
<organism evidence="6 7">
    <name type="scientific">Desulfolithobacter dissulfuricans</name>
    <dbReference type="NCBI Taxonomy" id="2795293"/>
    <lineage>
        <taxon>Bacteria</taxon>
        <taxon>Pseudomonadati</taxon>
        <taxon>Thermodesulfobacteriota</taxon>
        <taxon>Desulfobulbia</taxon>
        <taxon>Desulfobulbales</taxon>
        <taxon>Desulfobulbaceae</taxon>
        <taxon>Desulfolithobacter</taxon>
    </lineage>
</organism>
<reference evidence="6" key="1">
    <citation type="submission" date="2020-12" db="EMBL/GenBank/DDBJ databases">
        <title>Desulfobium dissulfuricans gen. nov., sp. nov., a novel mesophilic, sulfate-reducing bacterium isolated from a deep-sea hydrothermal vent.</title>
        <authorList>
            <person name="Hashimoto Y."/>
            <person name="Tame A."/>
            <person name="Sawayama S."/>
            <person name="Miyazaki J."/>
            <person name="Takai K."/>
            <person name="Nakagawa S."/>
        </authorList>
    </citation>
    <scope>NUCLEOTIDE SEQUENCE</scope>
    <source>
        <strain evidence="6">GF1</strain>
    </source>
</reference>
<dbReference type="GO" id="GO:0016020">
    <property type="term" value="C:membrane"/>
    <property type="evidence" value="ECO:0007669"/>
    <property type="project" value="InterPro"/>
</dbReference>
<dbReference type="Pfam" id="PF00005">
    <property type="entry name" value="ABC_tran"/>
    <property type="match status" value="1"/>
</dbReference>
<dbReference type="GO" id="GO:0140359">
    <property type="term" value="F:ABC-type transporter activity"/>
    <property type="evidence" value="ECO:0007669"/>
    <property type="project" value="InterPro"/>
</dbReference>
<dbReference type="KEGG" id="ddu:GF1_21550"/>
<dbReference type="InterPro" id="IPR015860">
    <property type="entry name" value="ABC_transpr_TagH-like"/>
</dbReference>
<dbReference type="AlphaFoldDB" id="A0A915U1N1"/>
<keyword evidence="3" id="KW-0547">Nucleotide-binding</keyword>
<dbReference type="GO" id="GO:0005524">
    <property type="term" value="F:ATP binding"/>
    <property type="evidence" value="ECO:0007669"/>
    <property type="project" value="UniProtKB-KW"/>
</dbReference>
<dbReference type="SUPFAM" id="SSF52540">
    <property type="entry name" value="P-loop containing nucleoside triphosphate hydrolases"/>
    <property type="match status" value="1"/>
</dbReference>
<evidence type="ECO:0000256" key="1">
    <source>
        <dbReference type="ARBA" id="ARBA00005417"/>
    </source>
</evidence>
<dbReference type="InterPro" id="IPR027417">
    <property type="entry name" value="P-loop_NTPase"/>
</dbReference>
<name>A0A915U1N1_9BACT</name>
<sequence>MAAHKETEKRLALRLRNVAVAYERRFGFFRRQKYWALKDVSFDLYHGETLGVIGRNGVGKSTLLRLLAGIIAPDKGEIKNYGVTASLLTLQVGFVPHLTGRENAVLSGMLLGMSKREVLERMDAIREYADIGEFFDHPVREYSTGMRARLGFAVAIHVNPDVILLDEVLGVGDSIFRDKSTKSIKNLIRSQKSVIIVSHQPAMLRELCDRIVWIEKGVVQGIGDVKSVLNTYLQSLKPAVTATSDSQS</sequence>
<dbReference type="InterPro" id="IPR050683">
    <property type="entry name" value="Bact_Polysacc_Export_ATP-bd"/>
</dbReference>
<keyword evidence="7" id="KW-1185">Reference proteome</keyword>
<keyword evidence="4" id="KW-0067">ATP-binding</keyword>
<dbReference type="InterPro" id="IPR003439">
    <property type="entry name" value="ABC_transporter-like_ATP-bd"/>
</dbReference>
<evidence type="ECO:0000313" key="6">
    <source>
        <dbReference type="EMBL" id="BCO09779.1"/>
    </source>
</evidence>
<protein>
    <recommendedName>
        <fullName evidence="5">ABC transporter domain-containing protein</fullName>
    </recommendedName>
</protein>
<evidence type="ECO:0000256" key="3">
    <source>
        <dbReference type="ARBA" id="ARBA00022741"/>
    </source>
</evidence>
<evidence type="ECO:0000256" key="4">
    <source>
        <dbReference type="ARBA" id="ARBA00022840"/>
    </source>
</evidence>
<dbReference type="InterPro" id="IPR003593">
    <property type="entry name" value="AAA+_ATPase"/>
</dbReference>
<proteinExistence type="inferred from homology"/>
<feature type="domain" description="ABC transporter" evidence="5">
    <location>
        <begin position="13"/>
        <end position="241"/>
    </location>
</feature>
<comment type="similarity">
    <text evidence="1">Belongs to the ABC transporter superfamily.</text>
</comment>